<proteinExistence type="predicted"/>
<feature type="compositionally biased region" description="Basic and acidic residues" evidence="1">
    <location>
        <begin position="67"/>
        <end position="79"/>
    </location>
</feature>
<feature type="region of interest" description="Disordered" evidence="1">
    <location>
        <begin position="35"/>
        <end position="89"/>
    </location>
</feature>
<protein>
    <submittedName>
        <fullName evidence="2">Uncharacterized protein</fullName>
    </submittedName>
</protein>
<organism evidence="2 3">
    <name type="scientific">Streptomyces phaeoluteigriseus</name>
    <dbReference type="NCBI Taxonomy" id="114686"/>
    <lineage>
        <taxon>Bacteria</taxon>
        <taxon>Bacillati</taxon>
        <taxon>Actinomycetota</taxon>
        <taxon>Actinomycetes</taxon>
        <taxon>Kitasatosporales</taxon>
        <taxon>Streptomycetaceae</taxon>
        <taxon>Streptomyces</taxon>
        <taxon>Streptomyces aurantiacus group</taxon>
    </lineage>
</organism>
<evidence type="ECO:0000313" key="3">
    <source>
        <dbReference type="Proteomes" id="UP001056374"/>
    </source>
</evidence>
<accession>A0ABY4Z1T1</accession>
<evidence type="ECO:0000313" key="2">
    <source>
        <dbReference type="EMBL" id="USQ82635.1"/>
    </source>
</evidence>
<dbReference type="EMBL" id="CP099468">
    <property type="protein sequence ID" value="USQ82635.1"/>
    <property type="molecule type" value="Genomic_DNA"/>
</dbReference>
<feature type="compositionally biased region" description="Pro residues" evidence="1">
    <location>
        <begin position="53"/>
        <end position="63"/>
    </location>
</feature>
<sequence>MSEPETEDTMIAALLREREGLVQLGKKDRVAQVDEQLKLRGYKPRRTQDKPQTPAPPTVPPTPADLQKTEEQQRTEPPKGRQPQGKSAT</sequence>
<name>A0ABY4Z1T1_9ACTN</name>
<keyword evidence="3" id="KW-1185">Reference proteome</keyword>
<gene>
    <name evidence="2" type="ORF">NFX46_01935</name>
</gene>
<reference evidence="2" key="1">
    <citation type="submission" date="2022-06" db="EMBL/GenBank/DDBJ databases">
        <title>Complete genome sequence of soil microorganisms Streptomyces sp. Qhu-M197 isolated from Alpine meadows habitats on the Tibetan Plateau.</title>
        <authorList>
            <person name="Zhang B."/>
            <person name="Xiang X."/>
            <person name="Fan J."/>
        </authorList>
    </citation>
    <scope>NUCLEOTIDE SEQUENCE</scope>
    <source>
        <strain evidence="2">Qhu-M197</strain>
    </source>
</reference>
<dbReference type="Proteomes" id="UP001056374">
    <property type="component" value="Chromosome"/>
</dbReference>
<dbReference type="RefSeq" id="WP_252545294.1">
    <property type="nucleotide sequence ID" value="NZ_CP099468.1"/>
</dbReference>
<evidence type="ECO:0000256" key="1">
    <source>
        <dbReference type="SAM" id="MobiDB-lite"/>
    </source>
</evidence>